<accession>K1PJK2</accession>
<protein>
    <submittedName>
        <fullName evidence="2">Uncharacterized protein</fullName>
    </submittedName>
</protein>
<dbReference type="HOGENOM" id="CLU_726167_0_0_1"/>
<sequence length="381" mass="43395">MTDSNNKRSNASRLCINLQGDNDEDGTIRPSPLWINPRVDGRINTDSAVDFSSWLKPNWLEEQEQFSYTRSPTPGADSTSGEETDSERYPEKQRSGRKKKELSFSTAVNVTKAANLFRSRSQAQKRQSIANNLEVQRSKTSIGVENPSNGVSRSKSVRWVDGRTQRDNMDESRGTAMISRSKSFSYDEPLSGLFDIAKAAGKRKPILVNNTPKLPSPAPYSLYLYAQTPQPPKPDKEFKVPKKKRKRLCKIILEEDEAEALRPKIGDRKVSDDELDMIVSRLIRPTNASRARSASISRVFFQSQKKPPPRVRVDYLVFEPNRFRGLKKVGIDELEEITERLNTFDIERWPPNSARNEIKKSVKEEKLGVLNSYQWKGVKNC</sequence>
<proteinExistence type="predicted"/>
<evidence type="ECO:0000256" key="1">
    <source>
        <dbReference type="SAM" id="MobiDB-lite"/>
    </source>
</evidence>
<organism evidence="2">
    <name type="scientific">Magallana gigas</name>
    <name type="common">Pacific oyster</name>
    <name type="synonym">Crassostrea gigas</name>
    <dbReference type="NCBI Taxonomy" id="29159"/>
    <lineage>
        <taxon>Eukaryota</taxon>
        <taxon>Metazoa</taxon>
        <taxon>Spiralia</taxon>
        <taxon>Lophotrochozoa</taxon>
        <taxon>Mollusca</taxon>
        <taxon>Bivalvia</taxon>
        <taxon>Autobranchia</taxon>
        <taxon>Pteriomorphia</taxon>
        <taxon>Ostreida</taxon>
        <taxon>Ostreoidea</taxon>
        <taxon>Ostreidae</taxon>
        <taxon>Magallana</taxon>
    </lineage>
</organism>
<dbReference type="InParanoid" id="K1PJK2"/>
<evidence type="ECO:0000313" key="2">
    <source>
        <dbReference type="EMBL" id="EKC24167.1"/>
    </source>
</evidence>
<feature type="region of interest" description="Disordered" evidence="1">
    <location>
        <begin position="1"/>
        <end position="40"/>
    </location>
</feature>
<reference evidence="2" key="1">
    <citation type="journal article" date="2012" name="Nature">
        <title>The oyster genome reveals stress adaptation and complexity of shell formation.</title>
        <authorList>
            <person name="Zhang G."/>
            <person name="Fang X."/>
            <person name="Guo X."/>
            <person name="Li L."/>
            <person name="Luo R."/>
            <person name="Xu F."/>
            <person name="Yang P."/>
            <person name="Zhang L."/>
            <person name="Wang X."/>
            <person name="Qi H."/>
            <person name="Xiong Z."/>
            <person name="Que H."/>
            <person name="Xie Y."/>
            <person name="Holland P.W."/>
            <person name="Paps J."/>
            <person name="Zhu Y."/>
            <person name="Wu F."/>
            <person name="Chen Y."/>
            <person name="Wang J."/>
            <person name="Peng C."/>
            <person name="Meng J."/>
            <person name="Yang L."/>
            <person name="Liu J."/>
            <person name="Wen B."/>
            <person name="Zhang N."/>
            <person name="Huang Z."/>
            <person name="Zhu Q."/>
            <person name="Feng Y."/>
            <person name="Mount A."/>
            <person name="Hedgecock D."/>
            <person name="Xu Z."/>
            <person name="Liu Y."/>
            <person name="Domazet-Loso T."/>
            <person name="Du Y."/>
            <person name="Sun X."/>
            <person name="Zhang S."/>
            <person name="Liu B."/>
            <person name="Cheng P."/>
            <person name="Jiang X."/>
            <person name="Li J."/>
            <person name="Fan D."/>
            <person name="Wang W."/>
            <person name="Fu W."/>
            <person name="Wang T."/>
            <person name="Wang B."/>
            <person name="Zhang J."/>
            <person name="Peng Z."/>
            <person name="Li Y."/>
            <person name="Li N."/>
            <person name="Wang J."/>
            <person name="Chen M."/>
            <person name="He Y."/>
            <person name="Tan F."/>
            <person name="Song X."/>
            <person name="Zheng Q."/>
            <person name="Huang R."/>
            <person name="Yang H."/>
            <person name="Du X."/>
            <person name="Chen L."/>
            <person name="Yang M."/>
            <person name="Gaffney P.M."/>
            <person name="Wang S."/>
            <person name="Luo L."/>
            <person name="She Z."/>
            <person name="Ming Y."/>
            <person name="Huang W."/>
            <person name="Zhang S."/>
            <person name="Huang B."/>
            <person name="Zhang Y."/>
            <person name="Qu T."/>
            <person name="Ni P."/>
            <person name="Miao G."/>
            <person name="Wang J."/>
            <person name="Wang Q."/>
            <person name="Steinberg C.E."/>
            <person name="Wang H."/>
            <person name="Li N."/>
            <person name="Qian L."/>
            <person name="Zhang G."/>
            <person name="Li Y."/>
            <person name="Yang H."/>
            <person name="Liu X."/>
            <person name="Wang J."/>
            <person name="Yin Y."/>
            <person name="Wang J."/>
        </authorList>
    </citation>
    <scope>NUCLEOTIDE SEQUENCE [LARGE SCALE GENOMIC DNA]</scope>
    <source>
        <strain evidence="2">05x7-T-G4-1.051#20</strain>
    </source>
</reference>
<feature type="region of interest" description="Disordered" evidence="1">
    <location>
        <begin position="65"/>
        <end position="102"/>
    </location>
</feature>
<dbReference type="AlphaFoldDB" id="K1PJK2"/>
<dbReference type="EMBL" id="JH818955">
    <property type="protein sequence ID" value="EKC24167.1"/>
    <property type="molecule type" value="Genomic_DNA"/>
</dbReference>
<gene>
    <name evidence="2" type="ORF">CGI_10006710</name>
</gene>
<name>K1PJK2_MAGGI</name>
<feature type="compositionally biased region" description="Polar residues" evidence="1">
    <location>
        <begin position="65"/>
        <end position="79"/>
    </location>
</feature>
<feature type="compositionally biased region" description="Polar residues" evidence="1">
    <location>
        <begin position="1"/>
        <end position="12"/>
    </location>
</feature>